<dbReference type="Pfam" id="PF13200">
    <property type="entry name" value="DUF4015"/>
    <property type="match status" value="1"/>
</dbReference>
<proteinExistence type="predicted"/>
<accession>A0ABT5KNL8</accession>
<dbReference type="Proteomes" id="UP001221189">
    <property type="component" value="Unassembled WGS sequence"/>
</dbReference>
<gene>
    <name evidence="3" type="ORF">PRZ03_22970</name>
</gene>
<comment type="caution">
    <text evidence="3">The sequence shown here is derived from an EMBL/GenBank/DDBJ whole genome shotgun (WGS) entry which is preliminary data.</text>
</comment>
<dbReference type="GO" id="GO:0016787">
    <property type="term" value="F:hydrolase activity"/>
    <property type="evidence" value="ECO:0007669"/>
    <property type="project" value="UniProtKB-KW"/>
</dbReference>
<keyword evidence="4" id="KW-1185">Reference proteome</keyword>
<feature type="domain" description="DUF4015" evidence="2">
    <location>
        <begin position="112"/>
        <end position="421"/>
    </location>
</feature>
<sequence>MKAWALIRFRLCAWLALALLAAPAAAQHGLVRDRLSGQPIAKAVVMAGSALRLSDASGRFDFDAALAGEGNAPEGAQISARAIGYRRTVLPTQDSDSSRPLLIELTPIRPKALYLSVYGVGSSLLRGEALKLIERTQLNALVIDIKGDRGLVPYRSAALVEAGLPPQKVVTVSDMPALMKELRARGLYLIARIVSFKDDALVVRHPEWAVRDGKGAIWKDHEDLAWIDPMRHEAWAHSLNLAEEAAQLGFDEVQFDYVRFPDALGLSFRSPNTEAARVAAIGGFLAAARQRLRPYNVFISADIFGYVAWNSDDTQIGQQLESLGSQVDYLSPMLYPSGFKFGIPGHRNPVAEPGEIVELSLRHAMQRSGLIGLRFRPWLQAFRDYGFDHREFGEFEIRQQIEAAEACDTDGWMLWNPLNRYDDDGLNLREPRP</sequence>
<feature type="chain" id="PRO_5046626273" evidence="1">
    <location>
        <begin position="27"/>
        <end position="433"/>
    </location>
</feature>
<reference evidence="3 4" key="1">
    <citation type="submission" date="2022-10" db="EMBL/GenBank/DDBJ databases">
        <title>Paucibacter sp. hw1 Genome sequencing.</title>
        <authorList>
            <person name="Park S."/>
        </authorList>
    </citation>
    <scope>NUCLEOTIDE SEQUENCE [LARGE SCALE GENOMIC DNA]</scope>
    <source>
        <strain evidence="4">hw1</strain>
    </source>
</reference>
<evidence type="ECO:0000256" key="1">
    <source>
        <dbReference type="SAM" id="SignalP"/>
    </source>
</evidence>
<organism evidence="3 4">
    <name type="scientific">Roseateles albus</name>
    <dbReference type="NCBI Taxonomy" id="2987525"/>
    <lineage>
        <taxon>Bacteria</taxon>
        <taxon>Pseudomonadati</taxon>
        <taxon>Pseudomonadota</taxon>
        <taxon>Betaproteobacteria</taxon>
        <taxon>Burkholderiales</taxon>
        <taxon>Sphaerotilaceae</taxon>
        <taxon>Roseateles</taxon>
    </lineage>
</organism>
<dbReference type="InterPro" id="IPR017853">
    <property type="entry name" value="GH"/>
</dbReference>
<evidence type="ECO:0000313" key="3">
    <source>
        <dbReference type="EMBL" id="MDC8774436.1"/>
    </source>
</evidence>
<dbReference type="InterPro" id="IPR025275">
    <property type="entry name" value="DUF4015"/>
</dbReference>
<evidence type="ECO:0000259" key="2">
    <source>
        <dbReference type="Pfam" id="PF13200"/>
    </source>
</evidence>
<feature type="signal peptide" evidence="1">
    <location>
        <begin position="1"/>
        <end position="26"/>
    </location>
</feature>
<dbReference type="EMBL" id="JAQQXT010000022">
    <property type="protein sequence ID" value="MDC8774436.1"/>
    <property type="molecule type" value="Genomic_DNA"/>
</dbReference>
<dbReference type="SUPFAM" id="SSF51445">
    <property type="entry name" value="(Trans)glycosidases"/>
    <property type="match status" value="1"/>
</dbReference>
<dbReference type="RefSeq" id="WP_273602440.1">
    <property type="nucleotide sequence ID" value="NZ_JAQQXT010000022.1"/>
</dbReference>
<keyword evidence="1" id="KW-0732">Signal</keyword>
<protein>
    <submittedName>
        <fullName evidence="3">Glycoside hydrolase</fullName>
    </submittedName>
</protein>
<evidence type="ECO:0000313" key="4">
    <source>
        <dbReference type="Proteomes" id="UP001221189"/>
    </source>
</evidence>
<keyword evidence="3" id="KW-0378">Hydrolase</keyword>
<name>A0ABT5KNL8_9BURK</name>